<comment type="subcellular location">
    <subcellularLocation>
        <location evidence="8">Cytoplasm</location>
    </subcellularLocation>
</comment>
<sequence length="324" mass="33935">MTPIAITMGDPAGIGPEIVVKLIADERCDVPVVVLGDGGVLARAAAVTGLDVPIRALTSPEDLAPGSGVAQVLPVTTLPDLSWGQIDARAGRAAYEYVAKGIELALAGRVGALVTAPINKEALRLAGLAYPGHTEILAELSGSDAYAMMMINDEIRVVLVTIHEPLRAALDRITVEAERTAIRLAYDALRRTGVAAPRVAVAGLNPHAGENGLMGREDQDIIAPAVRAARADGIDASGPWPPDTVFMRARNGEFDVVVAQYHDQGLIPIKYLGLDHGTNVTIGLPFVRTSVDHGTAFDIAGKGVADHTSLLTALRHARTLAGDR</sequence>
<name>A0ABV5S8D3_9ACTN</name>
<dbReference type="Pfam" id="PF04166">
    <property type="entry name" value="PdxA"/>
    <property type="match status" value="1"/>
</dbReference>
<comment type="cofactor">
    <cofactor evidence="8">
        <name>a divalent metal cation</name>
        <dbReference type="ChEBI" id="CHEBI:60240"/>
    </cofactor>
    <text evidence="8">Binds 1 divalent metal cation per subunit.</text>
</comment>
<dbReference type="NCBIfam" id="TIGR00557">
    <property type="entry name" value="pdxA"/>
    <property type="match status" value="1"/>
</dbReference>
<feature type="binding site" evidence="8">
    <location>
        <position position="207"/>
    </location>
    <ligand>
        <name>a divalent metal cation</name>
        <dbReference type="ChEBI" id="CHEBI:60240"/>
        <note>ligand shared between dimeric partners</note>
    </ligand>
</feature>
<dbReference type="PANTHER" id="PTHR30004:SF6">
    <property type="entry name" value="D-THREONATE 4-PHOSPHATE DEHYDROGENASE"/>
    <property type="match status" value="1"/>
</dbReference>
<comment type="subunit">
    <text evidence="8">Homodimer.</text>
</comment>
<feature type="binding site" evidence="8">
    <location>
        <position position="288"/>
    </location>
    <ligand>
        <name>substrate</name>
    </ligand>
</feature>
<keyword evidence="3 8" id="KW-0479">Metal-binding</keyword>
<dbReference type="GO" id="GO:0050570">
    <property type="term" value="F:4-hydroxythreonine-4-phosphate dehydrogenase activity"/>
    <property type="evidence" value="ECO:0007669"/>
    <property type="project" value="UniProtKB-EC"/>
</dbReference>
<dbReference type="HAMAP" id="MF_00536">
    <property type="entry name" value="PdxA"/>
    <property type="match status" value="1"/>
</dbReference>
<dbReference type="SUPFAM" id="SSF53659">
    <property type="entry name" value="Isocitrate/Isopropylmalate dehydrogenase-like"/>
    <property type="match status" value="1"/>
</dbReference>
<comment type="pathway">
    <text evidence="8">Cofactor biosynthesis; pyridoxine 5'-phosphate biosynthesis; pyridoxine 5'-phosphate from D-erythrose 4-phosphate: step 4/5.</text>
</comment>
<comment type="miscellaneous">
    <text evidence="8">The active site is located at the dimer interface.</text>
</comment>
<feature type="binding site" evidence="8">
    <location>
        <position position="134"/>
    </location>
    <ligand>
        <name>substrate</name>
    </ligand>
</feature>
<protein>
    <recommendedName>
        <fullName evidence="8">4-hydroxythreonine-4-phosphate dehydrogenase</fullName>
        <ecNumber evidence="8">1.1.1.262</ecNumber>
    </recommendedName>
    <alternativeName>
        <fullName evidence="8">4-(phosphohydroxy)-L-threonine dehydrogenase</fullName>
    </alternativeName>
</protein>
<dbReference type="PANTHER" id="PTHR30004">
    <property type="entry name" value="4-HYDROXYTHREONINE-4-PHOSPHATE DEHYDROGENASE"/>
    <property type="match status" value="1"/>
</dbReference>
<keyword evidence="6 8" id="KW-0520">NAD</keyword>
<proteinExistence type="inferred from homology"/>
<evidence type="ECO:0000256" key="2">
    <source>
        <dbReference type="ARBA" id="ARBA00022490"/>
    </source>
</evidence>
<organism evidence="9 10">
    <name type="scientific">Nonomuraea helvata</name>
    <dbReference type="NCBI Taxonomy" id="37484"/>
    <lineage>
        <taxon>Bacteria</taxon>
        <taxon>Bacillati</taxon>
        <taxon>Actinomycetota</taxon>
        <taxon>Actinomycetes</taxon>
        <taxon>Streptosporangiales</taxon>
        <taxon>Streptosporangiaceae</taxon>
        <taxon>Nonomuraea</taxon>
    </lineage>
</organism>
<comment type="function">
    <text evidence="8">Catalyzes the NAD(P)-dependent oxidation of 4-(phosphooxy)-L-threonine (HTP) into 2-amino-3-oxo-4-(phosphooxy)butyric acid which spontaneously decarboxylates to form 3-amino-2-oxopropyl phosphate (AHAP).</text>
</comment>
<dbReference type="Proteomes" id="UP001589532">
    <property type="component" value="Unassembled WGS sequence"/>
</dbReference>
<comment type="similarity">
    <text evidence="1">Belongs to the PdxA family. PdxA2 subfamily.</text>
</comment>
<feature type="binding site" evidence="8">
    <location>
        <position position="163"/>
    </location>
    <ligand>
        <name>a divalent metal cation</name>
        <dbReference type="ChEBI" id="CHEBI:60240"/>
        <note>ligand shared between dimeric partners</note>
    </ligand>
</feature>
<dbReference type="Gene3D" id="3.40.718.10">
    <property type="entry name" value="Isopropylmalate Dehydrogenase"/>
    <property type="match status" value="1"/>
</dbReference>
<dbReference type="EC" id="1.1.1.262" evidence="8"/>
<feature type="binding site" evidence="8">
    <location>
        <position position="270"/>
    </location>
    <ligand>
        <name>substrate</name>
    </ligand>
</feature>
<keyword evidence="4 8" id="KW-0521">NADP</keyword>
<dbReference type="EMBL" id="JBHMBW010000025">
    <property type="protein sequence ID" value="MFB9626786.1"/>
    <property type="molecule type" value="Genomic_DNA"/>
</dbReference>
<dbReference type="InterPro" id="IPR005255">
    <property type="entry name" value="PdxA_fam"/>
</dbReference>
<dbReference type="RefSeq" id="WP_345003186.1">
    <property type="nucleotide sequence ID" value="NZ_BAAAXV010000012.1"/>
</dbReference>
<evidence type="ECO:0000256" key="5">
    <source>
        <dbReference type="ARBA" id="ARBA00023002"/>
    </source>
</evidence>
<evidence type="ECO:0000256" key="3">
    <source>
        <dbReference type="ARBA" id="ARBA00022723"/>
    </source>
</evidence>
<keyword evidence="10" id="KW-1185">Reference proteome</keyword>
<evidence type="ECO:0000256" key="8">
    <source>
        <dbReference type="HAMAP-Rule" id="MF_00536"/>
    </source>
</evidence>
<keyword evidence="2 8" id="KW-0963">Cytoplasm</keyword>
<feature type="binding site" evidence="8">
    <location>
        <position position="262"/>
    </location>
    <ligand>
        <name>a divalent metal cation</name>
        <dbReference type="ChEBI" id="CHEBI:60240"/>
        <note>ligand shared between dimeric partners</note>
    </ligand>
</feature>
<evidence type="ECO:0000313" key="9">
    <source>
        <dbReference type="EMBL" id="MFB9626786.1"/>
    </source>
</evidence>
<evidence type="ECO:0000313" key="10">
    <source>
        <dbReference type="Proteomes" id="UP001589532"/>
    </source>
</evidence>
<keyword evidence="5 8" id="KW-0560">Oxidoreductase</keyword>
<dbReference type="InterPro" id="IPR037510">
    <property type="entry name" value="PdxA"/>
</dbReference>
<comment type="catalytic activity">
    <reaction evidence="8">
        <text>4-(phosphooxy)-L-threonine + NAD(+) = 3-amino-2-oxopropyl phosphate + CO2 + NADH</text>
        <dbReference type="Rhea" id="RHEA:32275"/>
        <dbReference type="ChEBI" id="CHEBI:16526"/>
        <dbReference type="ChEBI" id="CHEBI:57279"/>
        <dbReference type="ChEBI" id="CHEBI:57540"/>
        <dbReference type="ChEBI" id="CHEBI:57945"/>
        <dbReference type="ChEBI" id="CHEBI:58452"/>
        <dbReference type="EC" id="1.1.1.262"/>
    </reaction>
</comment>
<feature type="binding site" evidence="8">
    <location>
        <position position="133"/>
    </location>
    <ligand>
        <name>substrate</name>
    </ligand>
</feature>
<feature type="binding site" evidence="8">
    <location>
        <position position="279"/>
    </location>
    <ligand>
        <name>substrate</name>
    </ligand>
</feature>
<gene>
    <name evidence="8 9" type="primary">pdxA</name>
    <name evidence="9" type="ORF">ACFFSA_27185</name>
</gene>
<evidence type="ECO:0000256" key="6">
    <source>
        <dbReference type="ARBA" id="ARBA00023027"/>
    </source>
</evidence>
<accession>A0ABV5S8D3</accession>
<reference evidence="9 10" key="1">
    <citation type="submission" date="2024-09" db="EMBL/GenBank/DDBJ databases">
        <authorList>
            <person name="Sun Q."/>
            <person name="Mori K."/>
        </authorList>
    </citation>
    <scope>NUCLEOTIDE SEQUENCE [LARGE SCALE GENOMIC DNA]</scope>
    <source>
        <strain evidence="9 10">JCM 3143</strain>
    </source>
</reference>
<evidence type="ECO:0000256" key="4">
    <source>
        <dbReference type="ARBA" id="ARBA00022857"/>
    </source>
</evidence>
<comment type="caution">
    <text evidence="9">The sequence shown here is derived from an EMBL/GenBank/DDBJ whole genome shotgun (WGS) entry which is preliminary data.</text>
</comment>
<evidence type="ECO:0000256" key="1">
    <source>
        <dbReference type="ARBA" id="ARBA00009464"/>
    </source>
</evidence>
<evidence type="ECO:0000256" key="7">
    <source>
        <dbReference type="ARBA" id="ARBA00023096"/>
    </source>
</evidence>
<keyword evidence="7 8" id="KW-0664">Pyridoxine biosynthesis</keyword>